<keyword evidence="2" id="KW-1185">Reference proteome</keyword>
<evidence type="ECO:0008006" key="3">
    <source>
        <dbReference type="Google" id="ProtNLM"/>
    </source>
</evidence>
<dbReference type="AlphaFoldDB" id="A0A8H3J974"/>
<organism evidence="1 2">
    <name type="scientific">Imshaugia aleurites</name>
    <dbReference type="NCBI Taxonomy" id="172621"/>
    <lineage>
        <taxon>Eukaryota</taxon>
        <taxon>Fungi</taxon>
        <taxon>Dikarya</taxon>
        <taxon>Ascomycota</taxon>
        <taxon>Pezizomycotina</taxon>
        <taxon>Lecanoromycetes</taxon>
        <taxon>OSLEUM clade</taxon>
        <taxon>Lecanoromycetidae</taxon>
        <taxon>Lecanorales</taxon>
        <taxon>Lecanorineae</taxon>
        <taxon>Parmeliaceae</taxon>
        <taxon>Imshaugia</taxon>
    </lineage>
</organism>
<sequence>MAVTKAAVDKGTLTQKTPILPRDVCVMIASYQVPFSIFEFASGESVDDVFRRINSGGRKLSRQELRAAGSTGHFSTVVRRIAAKIRGDDSSSDILRLNEMNLISITNKDLAYGLSIDNIFWVANGILTKEQVRESRDEELVGDLVAYMVSDIPPSSRSEFLDDFFGLSGNEEASRKRREDIELAVQRRGTHVVIKDFSRVFDELVYTLSQSNKSFTGLLFDSPVARAPRYFQVVFLAFYTLIVKRNKVPGDKAALFRKMDGSYKSITVAEGGAWGADQRVNAVNAVVGVYESSFVDNNNTDPAAVHWITQLENILGQSYTEQANYDFKQGFLLLDGSHTFDTESFAQILRTCVGIANIRKSTRGYVLVGVADKASTAGRIEQLYGVKVRPYDRFYVTGVEHEAQAIGKNLDQMFQLIVEKIKQSSLSDDLKGHLARNIKSVRYYDLTVYVFDIEAQRDPSHLGGTFYERAGAQLEAVPTTDVVRLVRRYS</sequence>
<comment type="caution">
    <text evidence="1">The sequence shown here is derived from an EMBL/GenBank/DDBJ whole genome shotgun (WGS) entry which is preliminary data.</text>
</comment>
<dbReference type="Proteomes" id="UP000664534">
    <property type="component" value="Unassembled WGS sequence"/>
</dbReference>
<reference evidence="1" key="1">
    <citation type="submission" date="2021-03" db="EMBL/GenBank/DDBJ databases">
        <authorList>
            <person name="Tagirdzhanova G."/>
        </authorList>
    </citation>
    <scope>NUCLEOTIDE SEQUENCE</scope>
</reference>
<dbReference type="InterPro" id="IPR038461">
    <property type="entry name" value="Schlafen_AlbA_2_dom_sf"/>
</dbReference>
<evidence type="ECO:0000313" key="2">
    <source>
        <dbReference type="Proteomes" id="UP000664534"/>
    </source>
</evidence>
<dbReference type="Gene3D" id="3.30.950.30">
    <property type="entry name" value="Schlafen, AAA domain"/>
    <property type="match status" value="1"/>
</dbReference>
<name>A0A8H3J974_9LECA</name>
<dbReference type="EMBL" id="CAJPDT010000320">
    <property type="protein sequence ID" value="CAF9942912.1"/>
    <property type="molecule type" value="Genomic_DNA"/>
</dbReference>
<protein>
    <recommendedName>
        <fullName evidence="3">Schlafen AlbA-2 domain-containing protein</fullName>
    </recommendedName>
</protein>
<gene>
    <name evidence="1" type="ORF">IMSHALPRED_005868</name>
</gene>
<evidence type="ECO:0000313" key="1">
    <source>
        <dbReference type="EMBL" id="CAF9942912.1"/>
    </source>
</evidence>
<proteinExistence type="predicted"/>
<accession>A0A8H3J974</accession>